<dbReference type="Pfam" id="PF10101">
    <property type="entry name" value="DUF2339"/>
    <property type="match status" value="1"/>
</dbReference>
<keyword evidence="2" id="KW-1133">Transmembrane helix</keyword>
<evidence type="ECO:0000256" key="1">
    <source>
        <dbReference type="SAM" id="MobiDB-lite"/>
    </source>
</evidence>
<accession>A0A542WZN2</accession>
<feature type="transmembrane region" description="Helical" evidence="2">
    <location>
        <begin position="164"/>
        <end position="185"/>
    </location>
</feature>
<dbReference type="OrthoDB" id="3729996at2"/>
<feature type="transmembrane region" description="Helical" evidence="2">
    <location>
        <begin position="394"/>
        <end position="414"/>
    </location>
</feature>
<feature type="transmembrane region" description="Helical" evidence="2">
    <location>
        <begin position="113"/>
        <end position="131"/>
    </location>
</feature>
<feature type="transmembrane region" description="Helical" evidence="2">
    <location>
        <begin position="548"/>
        <end position="566"/>
    </location>
</feature>
<feature type="transmembrane region" description="Helical" evidence="2">
    <location>
        <begin position="261"/>
        <end position="283"/>
    </location>
</feature>
<name>A0A542WZN2_9MICO</name>
<feature type="region of interest" description="Disordered" evidence="1">
    <location>
        <begin position="1"/>
        <end position="71"/>
    </location>
</feature>
<feature type="transmembrane region" description="Helical" evidence="2">
    <location>
        <begin position="487"/>
        <end position="506"/>
    </location>
</feature>
<feature type="transmembrane region" description="Helical" evidence="2">
    <location>
        <begin position="314"/>
        <end position="333"/>
    </location>
</feature>
<dbReference type="InterPro" id="IPR019286">
    <property type="entry name" value="DUF2339_TM"/>
</dbReference>
<feature type="transmembrane region" description="Helical" evidence="2">
    <location>
        <begin position="214"/>
        <end position="229"/>
    </location>
</feature>
<proteinExistence type="predicted"/>
<evidence type="ECO:0000313" key="3">
    <source>
        <dbReference type="EMBL" id="TQL29028.1"/>
    </source>
</evidence>
<organism evidence="3 4">
    <name type="scientific">Barrientosiimonas humi</name>
    <dbReference type="NCBI Taxonomy" id="999931"/>
    <lineage>
        <taxon>Bacteria</taxon>
        <taxon>Bacillati</taxon>
        <taxon>Actinomycetota</taxon>
        <taxon>Actinomycetes</taxon>
        <taxon>Micrococcales</taxon>
        <taxon>Dermacoccaceae</taxon>
        <taxon>Barrientosiimonas</taxon>
    </lineage>
</organism>
<feature type="transmembrane region" description="Helical" evidence="2">
    <location>
        <begin position="426"/>
        <end position="445"/>
    </location>
</feature>
<feature type="transmembrane region" description="Helical" evidence="2">
    <location>
        <begin position="518"/>
        <end position="536"/>
    </location>
</feature>
<feature type="transmembrane region" description="Helical" evidence="2">
    <location>
        <begin position="457"/>
        <end position="481"/>
    </location>
</feature>
<evidence type="ECO:0000313" key="4">
    <source>
        <dbReference type="Proteomes" id="UP000318336"/>
    </source>
</evidence>
<sequence>MPGAPRAGSLVGMSTPISDPNVFDPFATPPAGGRPPTGGPSAGGPPHGGPPHGGPPAGGPPPAPPEPRVPWWQRDGVVSRLLVGTGVAVTLVGVVLLLVIAAQNGLLGPQVRVAGGALLSAALVAAGVRVMDRPGGRLGGTALMGTGAAGLYLVILAMTTFYDWLPTVAGLALALGVVVGGAVAAMHWRVQMLAVVVNLGCAMLAPALTGGANATLVAFLVVFALVGAVPELRHQWSWLAPVRTVPAVFAAMAAIPSGRLAAAELVASSVILLVGLGTGLVAARTRPHDVLALGTMAIAYVPALLTGARLDLPLAAVWCVAIAVGSVAAGVLARPLARPAQSTLLGLAALSLLEATSLLTIELDSALPVLLLAIVLLAADLTRPDLVAQVGGQTVLLVGVLLLGVTAPVDVLALESRAVSDLGAAVVLSGLVALVAAVLGGLSAWRSRELAELRGTIVGFDVVAGLYAASAAFIALGLQILPGTDGFALGHFLATAAWTATGFGALQVGLHRPAYARVALTAGLALVAAALSKLFLFDLAALSGLARAGAFLVVGVALLVAGTRYARSFADRDQSHEGSPGTA</sequence>
<feature type="transmembrane region" description="Helical" evidence="2">
    <location>
        <begin position="138"/>
        <end position="158"/>
    </location>
</feature>
<evidence type="ECO:0000256" key="2">
    <source>
        <dbReference type="SAM" id="Phobius"/>
    </source>
</evidence>
<dbReference type="PANTHER" id="PTHR38434:SF1">
    <property type="entry name" value="BLL2549 PROTEIN"/>
    <property type="match status" value="1"/>
</dbReference>
<comment type="caution">
    <text evidence="3">The sequence shown here is derived from an EMBL/GenBank/DDBJ whole genome shotgun (WGS) entry which is preliminary data.</text>
</comment>
<dbReference type="Proteomes" id="UP000318336">
    <property type="component" value="Unassembled WGS sequence"/>
</dbReference>
<reference evidence="3 4" key="1">
    <citation type="submission" date="2019-06" db="EMBL/GenBank/DDBJ databases">
        <title>Sequencing the genomes of 1000 actinobacteria strains.</title>
        <authorList>
            <person name="Klenk H.-P."/>
        </authorList>
    </citation>
    <scope>NUCLEOTIDE SEQUENCE [LARGE SCALE GENOMIC DNA]</scope>
    <source>
        <strain evidence="3 4">DSM 24617</strain>
    </source>
</reference>
<gene>
    <name evidence="3" type="ORF">FB554_3341</name>
</gene>
<keyword evidence="2" id="KW-0472">Membrane</keyword>
<feature type="transmembrane region" description="Helical" evidence="2">
    <location>
        <begin position="81"/>
        <end position="101"/>
    </location>
</feature>
<keyword evidence="4" id="KW-1185">Reference proteome</keyword>
<dbReference type="PANTHER" id="PTHR38434">
    <property type="entry name" value="BLL2549 PROTEIN"/>
    <property type="match status" value="1"/>
</dbReference>
<keyword evidence="2" id="KW-0812">Transmembrane</keyword>
<protein>
    <submittedName>
        <fullName evidence="3">Putative membrane protein DUF2339</fullName>
    </submittedName>
</protein>
<feature type="compositionally biased region" description="Pro residues" evidence="1">
    <location>
        <begin position="47"/>
        <end position="68"/>
    </location>
</feature>
<feature type="transmembrane region" description="Helical" evidence="2">
    <location>
        <begin position="290"/>
        <end position="308"/>
    </location>
</feature>
<dbReference type="AlphaFoldDB" id="A0A542WZN2"/>
<dbReference type="EMBL" id="VFOK01000002">
    <property type="protein sequence ID" value="TQL29028.1"/>
    <property type="molecule type" value="Genomic_DNA"/>
</dbReference>